<dbReference type="InterPro" id="IPR025542">
    <property type="entry name" value="YacH"/>
</dbReference>
<dbReference type="AlphaFoldDB" id="C8PRQ6"/>
<dbReference type="eggNOG" id="COG3880">
    <property type="taxonomic scope" value="Bacteria"/>
</dbReference>
<dbReference type="GO" id="GO:0050897">
    <property type="term" value="F:cobalt ion binding"/>
    <property type="evidence" value="ECO:0007669"/>
    <property type="project" value="TreeGrafter"/>
</dbReference>
<evidence type="ECO:0000256" key="1">
    <source>
        <dbReference type="ARBA" id="ARBA00023236"/>
    </source>
</evidence>
<proteinExistence type="predicted"/>
<keyword evidence="1" id="KW-0742">SOS response</keyword>
<gene>
    <name evidence="3" type="ORF">TREVI0001_0039</name>
</gene>
<dbReference type="InterPro" id="IPR036876">
    <property type="entry name" value="UVR_dom_sf"/>
</dbReference>
<dbReference type="GO" id="GO:0005507">
    <property type="term" value="F:copper ion binding"/>
    <property type="evidence" value="ECO:0007669"/>
    <property type="project" value="TreeGrafter"/>
</dbReference>
<dbReference type="RefSeq" id="WP_006189273.1">
    <property type="nucleotide sequence ID" value="NZ_ACYH01000047.1"/>
</dbReference>
<dbReference type="GO" id="GO:1990170">
    <property type="term" value="P:stress response to cadmium ion"/>
    <property type="evidence" value="ECO:0007669"/>
    <property type="project" value="TreeGrafter"/>
</dbReference>
<sequence length="176" mass="19958">MGKYEERSMICQICGKHGASMLVRQIIDGKAKELYLCRACAKKHHLYSDDRKMHLSLKAIFDGLLPQKGGSGEAAESVRPVVCPDCGTPLSRVKEKKILGCPRCFFYFRDTVVKLMQESSGEVFYAGRLPAQLETFSETAFSLHRLEEELQKAVENEEYELAAYLRDKIKEQEVST</sequence>
<dbReference type="GO" id="GO:0009432">
    <property type="term" value="P:SOS response"/>
    <property type="evidence" value="ECO:0007669"/>
    <property type="project" value="UniProtKB-KW"/>
</dbReference>
<dbReference type="SUPFAM" id="SSF46600">
    <property type="entry name" value="C-terminal UvrC-binding domain of UvrB"/>
    <property type="match status" value="1"/>
</dbReference>
<name>C8PRQ6_9SPIR</name>
<organism evidence="3 4">
    <name type="scientific">Treponema vincentii ATCC 35580</name>
    <dbReference type="NCBI Taxonomy" id="596324"/>
    <lineage>
        <taxon>Bacteria</taxon>
        <taxon>Pseudomonadati</taxon>
        <taxon>Spirochaetota</taxon>
        <taxon>Spirochaetia</taxon>
        <taxon>Spirochaetales</taxon>
        <taxon>Treponemataceae</taxon>
        <taxon>Treponema</taxon>
    </lineage>
</organism>
<dbReference type="Gene3D" id="4.10.860.10">
    <property type="entry name" value="UVR domain"/>
    <property type="match status" value="1"/>
</dbReference>
<dbReference type="Pfam" id="PF02151">
    <property type="entry name" value="UVR"/>
    <property type="match status" value="1"/>
</dbReference>
<keyword evidence="1" id="KW-0227">DNA damage</keyword>
<dbReference type="InterPro" id="IPR001943">
    <property type="entry name" value="UVR_dom"/>
</dbReference>
<dbReference type="PANTHER" id="PTHR38430">
    <property type="entry name" value="PROTEIN-ARGININE KINASE ACTIVATOR PROTEIN"/>
    <property type="match status" value="1"/>
</dbReference>
<evidence type="ECO:0000313" key="4">
    <source>
        <dbReference type="Proteomes" id="UP000004509"/>
    </source>
</evidence>
<dbReference type="GO" id="GO:1990169">
    <property type="term" value="P:stress response to copper ion"/>
    <property type="evidence" value="ECO:0007669"/>
    <property type="project" value="TreeGrafter"/>
</dbReference>
<dbReference type="PIRSF" id="PIRSF015034">
    <property type="entry name" value="YacH"/>
    <property type="match status" value="1"/>
</dbReference>
<dbReference type="STRING" id="596324.TREVI0001_0039"/>
<dbReference type="GO" id="GO:0046870">
    <property type="term" value="F:cadmium ion binding"/>
    <property type="evidence" value="ECO:0007669"/>
    <property type="project" value="TreeGrafter"/>
</dbReference>
<evidence type="ECO:0000313" key="3">
    <source>
        <dbReference type="EMBL" id="EEV19909.1"/>
    </source>
</evidence>
<evidence type="ECO:0000259" key="2">
    <source>
        <dbReference type="PROSITE" id="PS50151"/>
    </source>
</evidence>
<dbReference type="EMBL" id="ACYH01000047">
    <property type="protein sequence ID" value="EEV19909.1"/>
    <property type="molecule type" value="Genomic_DNA"/>
</dbReference>
<feature type="domain" description="UVR" evidence="2">
    <location>
        <begin position="140"/>
        <end position="175"/>
    </location>
</feature>
<dbReference type="Proteomes" id="UP000004509">
    <property type="component" value="Unassembled WGS sequence"/>
</dbReference>
<comment type="caution">
    <text evidence="3">The sequence shown here is derived from an EMBL/GenBank/DDBJ whole genome shotgun (WGS) entry which is preliminary data.</text>
</comment>
<protein>
    <recommendedName>
        <fullName evidence="2">UVR domain-containing protein</fullName>
    </recommendedName>
</protein>
<reference evidence="3 4" key="1">
    <citation type="submission" date="2009-07" db="EMBL/GenBank/DDBJ databases">
        <authorList>
            <person name="Madupu R."/>
            <person name="Sebastian Y."/>
            <person name="Durkin A.S."/>
            <person name="Torralba M."/>
            <person name="Methe B."/>
            <person name="Sutton G.G."/>
            <person name="Strausberg R.L."/>
            <person name="Nelson K.E."/>
        </authorList>
    </citation>
    <scope>NUCLEOTIDE SEQUENCE [LARGE SCALE GENOMIC DNA]</scope>
    <source>
        <strain evidence="3 4">ATCC 35580</strain>
    </source>
</reference>
<accession>C8PRQ6</accession>
<dbReference type="PROSITE" id="PS50151">
    <property type="entry name" value="UVR"/>
    <property type="match status" value="1"/>
</dbReference>
<dbReference type="PANTHER" id="PTHR38430:SF1">
    <property type="entry name" value="PROTEIN-ARGININE KINASE ACTIVATOR PROTEIN"/>
    <property type="match status" value="1"/>
</dbReference>
<dbReference type="GO" id="GO:0008270">
    <property type="term" value="F:zinc ion binding"/>
    <property type="evidence" value="ECO:0007669"/>
    <property type="project" value="TreeGrafter"/>
</dbReference>